<dbReference type="InterPro" id="IPR036736">
    <property type="entry name" value="ACP-like_sf"/>
</dbReference>
<name>A0A8H7QX90_9FUNG</name>
<dbReference type="Pfam" id="PF23562">
    <property type="entry name" value="AMP-binding_C_3"/>
    <property type="match status" value="1"/>
</dbReference>
<evidence type="ECO:0000313" key="5">
    <source>
        <dbReference type="Proteomes" id="UP000603453"/>
    </source>
</evidence>
<dbReference type="SMART" id="SM00823">
    <property type="entry name" value="PKS_PP"/>
    <property type="match status" value="1"/>
</dbReference>
<dbReference type="PROSITE" id="PS00012">
    <property type="entry name" value="PHOSPHOPANTETHEINE"/>
    <property type="match status" value="1"/>
</dbReference>
<dbReference type="Gene3D" id="3.40.50.12780">
    <property type="entry name" value="N-terminal domain of ligase-like"/>
    <property type="match status" value="1"/>
</dbReference>
<reference evidence="4" key="1">
    <citation type="submission" date="2020-12" db="EMBL/GenBank/DDBJ databases">
        <title>Metabolic potential, ecology and presence of endohyphal bacteria is reflected in genomic diversity of Mucoromycotina.</title>
        <authorList>
            <person name="Muszewska A."/>
            <person name="Okrasinska A."/>
            <person name="Steczkiewicz K."/>
            <person name="Drgas O."/>
            <person name="Orlowska M."/>
            <person name="Perlinska-Lenart U."/>
            <person name="Aleksandrzak-Piekarczyk T."/>
            <person name="Szatraj K."/>
            <person name="Zielenkiewicz U."/>
            <person name="Pilsyk S."/>
            <person name="Malc E."/>
            <person name="Mieczkowski P."/>
            <person name="Kruszewska J.S."/>
            <person name="Biernat P."/>
            <person name="Pawlowska J."/>
        </authorList>
    </citation>
    <scope>NUCLEOTIDE SEQUENCE</scope>
    <source>
        <strain evidence="4">WA0000017839</strain>
    </source>
</reference>
<dbReference type="InterPro" id="IPR006162">
    <property type="entry name" value="Ppantetheine_attach_site"/>
</dbReference>
<protein>
    <recommendedName>
        <fullName evidence="3">Polyketide synthase-like phosphopantetheine-binding domain-containing protein</fullName>
    </recommendedName>
</protein>
<dbReference type="SUPFAM" id="SSF47336">
    <property type="entry name" value="ACP-like"/>
    <property type="match status" value="1"/>
</dbReference>
<dbReference type="Proteomes" id="UP000603453">
    <property type="component" value="Unassembled WGS sequence"/>
</dbReference>
<dbReference type="AlphaFoldDB" id="A0A8H7QX90"/>
<dbReference type="Pfam" id="PF00501">
    <property type="entry name" value="AMP-binding"/>
    <property type="match status" value="1"/>
</dbReference>
<comment type="caution">
    <text evidence="4">The sequence shown here is derived from an EMBL/GenBank/DDBJ whole genome shotgun (WGS) entry which is preliminary data.</text>
</comment>
<dbReference type="InterPro" id="IPR000873">
    <property type="entry name" value="AMP-dep_synth/lig_dom"/>
</dbReference>
<dbReference type="InterPro" id="IPR020845">
    <property type="entry name" value="AMP-binding_CS"/>
</dbReference>
<dbReference type="Pfam" id="PF07993">
    <property type="entry name" value="NAD_binding_4"/>
    <property type="match status" value="1"/>
</dbReference>
<keyword evidence="1" id="KW-0596">Phosphopantetheine</keyword>
<dbReference type="OrthoDB" id="429813at2759"/>
<evidence type="ECO:0000313" key="4">
    <source>
        <dbReference type="EMBL" id="KAG2199975.1"/>
    </source>
</evidence>
<dbReference type="GO" id="GO:0031177">
    <property type="term" value="F:phosphopantetheine binding"/>
    <property type="evidence" value="ECO:0007669"/>
    <property type="project" value="InterPro"/>
</dbReference>
<dbReference type="PANTHER" id="PTHR43439:SF2">
    <property type="entry name" value="ENZYME, PUTATIVE (JCVI)-RELATED"/>
    <property type="match status" value="1"/>
</dbReference>
<dbReference type="SUPFAM" id="SSF51735">
    <property type="entry name" value="NAD(P)-binding Rossmann-fold domains"/>
    <property type="match status" value="1"/>
</dbReference>
<gene>
    <name evidence="4" type="ORF">INT47_000325</name>
</gene>
<evidence type="ECO:0000256" key="1">
    <source>
        <dbReference type="ARBA" id="ARBA00022450"/>
    </source>
</evidence>
<evidence type="ECO:0000259" key="3">
    <source>
        <dbReference type="SMART" id="SM00823"/>
    </source>
</evidence>
<dbReference type="InterPro" id="IPR042099">
    <property type="entry name" value="ANL_N_sf"/>
</dbReference>
<dbReference type="InterPro" id="IPR009081">
    <property type="entry name" value="PP-bd_ACP"/>
</dbReference>
<dbReference type="InterPro" id="IPR013120">
    <property type="entry name" value="FAR_NAD-bd"/>
</dbReference>
<organism evidence="4 5">
    <name type="scientific">Mucor saturninus</name>
    <dbReference type="NCBI Taxonomy" id="64648"/>
    <lineage>
        <taxon>Eukaryota</taxon>
        <taxon>Fungi</taxon>
        <taxon>Fungi incertae sedis</taxon>
        <taxon>Mucoromycota</taxon>
        <taxon>Mucoromycotina</taxon>
        <taxon>Mucoromycetes</taxon>
        <taxon>Mucorales</taxon>
        <taxon>Mucorineae</taxon>
        <taxon>Mucoraceae</taxon>
        <taxon>Mucor</taxon>
    </lineage>
</organism>
<dbReference type="Gene3D" id="1.10.1200.10">
    <property type="entry name" value="ACP-like"/>
    <property type="match status" value="1"/>
</dbReference>
<dbReference type="InterPro" id="IPR036291">
    <property type="entry name" value="NAD(P)-bd_dom_sf"/>
</dbReference>
<dbReference type="Gene3D" id="3.40.50.720">
    <property type="entry name" value="NAD(P)-binding Rossmann-like Domain"/>
    <property type="match status" value="1"/>
</dbReference>
<dbReference type="EMBL" id="JAEPRD010000089">
    <property type="protein sequence ID" value="KAG2199975.1"/>
    <property type="molecule type" value="Genomic_DNA"/>
</dbReference>
<accession>A0A8H7QX90</accession>
<dbReference type="InterPro" id="IPR020806">
    <property type="entry name" value="PKS_PP-bd"/>
</dbReference>
<proteinExistence type="predicted"/>
<evidence type="ECO:0000256" key="2">
    <source>
        <dbReference type="ARBA" id="ARBA00022553"/>
    </source>
</evidence>
<dbReference type="SUPFAM" id="SSF56801">
    <property type="entry name" value="Acetyl-CoA synthetase-like"/>
    <property type="match status" value="1"/>
</dbReference>
<dbReference type="InterPro" id="IPR051414">
    <property type="entry name" value="Adenylate-forming_Reductase"/>
</dbReference>
<feature type="domain" description="Polyketide synthase-like phosphopantetheine-binding" evidence="3">
    <location>
        <begin position="577"/>
        <end position="645"/>
    </location>
</feature>
<keyword evidence="5" id="KW-1185">Reference proteome</keyword>
<dbReference type="Pfam" id="PF00550">
    <property type="entry name" value="PP-binding"/>
    <property type="match status" value="1"/>
</dbReference>
<dbReference type="PANTHER" id="PTHR43439">
    <property type="entry name" value="PHENYLACETATE-COENZYME A LIGASE"/>
    <property type="match status" value="1"/>
</dbReference>
<dbReference type="PROSITE" id="PS00455">
    <property type="entry name" value="AMP_BINDING"/>
    <property type="match status" value="1"/>
</dbReference>
<sequence length="1057" mass="119343">MTPLPTVIASTHGYTKVTDFLSRQFETYNDRPLARYFVNHASSYGVLSYGEVERLATNLAFKLSHRISTVVALLGGHDIDYLILLIALMKLQVTIFVISPRNSVAANVDLLEKTRSGLLITSSKLAGIARASAEGVGGVEVFVMESMDIHALLQEPLLDGELDICLDEEDDLNRNVFIFHSSGSTSYPKPIYITNHNLLCSLQVFHGQLPAGTIDATDTLLCCTPLSHIFGFVAVFASMSLGASIVIIQKLPTSQEEIKFALAFNQCTMMTATPILLEEMIPYLEQGAQDFSHVQRLKVVLVGGAPMRRDSGDWFHRHGVKVSNAYGTTEMGPSMTAGLDFSKGWNSMYPFVVDEKGVGYVQFETNDEDTPDIKHCYIRAECPLLAKGVHNRSDGGYSTNDLFREDVTSPGYYIYVGRRDDMLVMENGEKTNPIPIESCVVENSRVIARAVVLGHGRACTAMLVELKEEEEERLSEEEIWRDIQMAVEKANEDSPNHSKLFPQMVKILKAHEHLPINVKGAVIRHQCMTSFGKEVDRMYLDFLSGKKKVQRKEEDNRTVWTTEQVKRFLLECLSQQIDSRHPAAGTATGENGIDQHQSVFDLGLDSISAIGMRNQIAEQFPDIPLNFIFQHQNLFAMCQSLCGQSQLVDDGYETTQALVQKYISKAKLDFPKAHQPHEIMKKKPTVVLLTGATGSLGTFILRDLLRREKVVKIYCLIRVRDGEDMMDRLERAFGGRMLDPQILKTDRIKLLPLRLSDDGHVDPMWGLTATEYSQLKSEVTVVQHCGWVLDFNMPIEYFDKTCIEPFYEEMVKFAYRPEMEEPMELFFISSVSATALWDSQSVPEEEVGLDPSVSLPMGYAQSKYVVEALLGYLRREKNFRCVIQRVGQVCGDTKHGVWNTQEQYPMLIVGGSVMHVMPDLVDTVVDWIPVDVVSACITERMVSPSLEEIIQHIVNPKRIGWKKLMRVMKEAGMRFDMIDLESWVRLLSEDKTNPCYGLLSFFEAKSRQIVRGEPIYWETEKTGKSFSRLNDTPELNVDLFKKFLTHWESVGYYNANV</sequence>
<keyword evidence="2" id="KW-0597">Phosphoprotein</keyword>